<dbReference type="InterPro" id="IPR021660">
    <property type="entry name" value="DUF3253"/>
</dbReference>
<dbReference type="EMBL" id="VCDI01000003">
    <property type="protein sequence ID" value="TLU72391.1"/>
    <property type="molecule type" value="Genomic_DNA"/>
</dbReference>
<reference evidence="1 2" key="1">
    <citation type="submission" date="2019-05" db="EMBL/GenBank/DDBJ databases">
        <authorList>
            <person name="Pankratov T."/>
            <person name="Grouzdev D."/>
        </authorList>
    </citation>
    <scope>NUCLEOTIDE SEQUENCE [LARGE SCALE GENOMIC DNA]</scope>
    <source>
        <strain evidence="1 2">KEBCLARHB70R</strain>
    </source>
</reference>
<name>A0A5R9J9W3_9PROT</name>
<dbReference type="AlphaFoldDB" id="A0A5R9J9W3"/>
<dbReference type="OrthoDB" id="7631458at2"/>
<dbReference type="InterPro" id="IPR036388">
    <property type="entry name" value="WH-like_DNA-bd_sf"/>
</dbReference>
<dbReference type="Pfam" id="PF11625">
    <property type="entry name" value="DUF3253"/>
    <property type="match status" value="1"/>
</dbReference>
<dbReference type="RefSeq" id="WP_138325853.1">
    <property type="nucleotide sequence ID" value="NZ_VCDI01000003.1"/>
</dbReference>
<organism evidence="1 2">
    <name type="scientific">Lichenicoccus roseus</name>
    <dbReference type="NCBI Taxonomy" id="2683649"/>
    <lineage>
        <taxon>Bacteria</taxon>
        <taxon>Pseudomonadati</taxon>
        <taxon>Pseudomonadota</taxon>
        <taxon>Alphaproteobacteria</taxon>
        <taxon>Acetobacterales</taxon>
        <taxon>Acetobacteraceae</taxon>
        <taxon>Lichenicoccus</taxon>
    </lineage>
</organism>
<evidence type="ECO:0000313" key="2">
    <source>
        <dbReference type="Proteomes" id="UP000305654"/>
    </source>
</evidence>
<accession>A0A5R9J9W3</accession>
<sequence length="92" mass="10217">MTTDPGAIREQIMRLLEARDAGKSICPSEVARALSPDWRPLMKPVRNVAIGLMRDGLIDILRKGRPIEIETSGQETADVKGVIRLRRRAGPE</sequence>
<evidence type="ECO:0000313" key="1">
    <source>
        <dbReference type="EMBL" id="TLU72391.1"/>
    </source>
</evidence>
<dbReference type="Proteomes" id="UP000305654">
    <property type="component" value="Unassembled WGS sequence"/>
</dbReference>
<dbReference type="Gene3D" id="1.10.10.10">
    <property type="entry name" value="Winged helix-like DNA-binding domain superfamily/Winged helix DNA-binding domain"/>
    <property type="match status" value="1"/>
</dbReference>
<proteinExistence type="predicted"/>
<keyword evidence="2" id="KW-1185">Reference proteome</keyword>
<gene>
    <name evidence="1" type="ORF">FE263_09960</name>
</gene>
<dbReference type="SUPFAM" id="SSF46785">
    <property type="entry name" value="Winged helix' DNA-binding domain"/>
    <property type="match status" value="1"/>
</dbReference>
<protein>
    <submittedName>
        <fullName evidence="1">DUF3253 domain-containing protein</fullName>
    </submittedName>
</protein>
<comment type="caution">
    <text evidence="1">The sequence shown here is derived from an EMBL/GenBank/DDBJ whole genome shotgun (WGS) entry which is preliminary data.</text>
</comment>
<dbReference type="InterPro" id="IPR036390">
    <property type="entry name" value="WH_DNA-bd_sf"/>
</dbReference>